<gene>
    <name evidence="1" type="ORF">GCM10020366_25900</name>
</gene>
<evidence type="ECO:0000313" key="2">
    <source>
        <dbReference type="Proteomes" id="UP001500483"/>
    </source>
</evidence>
<evidence type="ECO:0000313" key="1">
    <source>
        <dbReference type="EMBL" id="GAA3357520.1"/>
    </source>
</evidence>
<dbReference type="Proteomes" id="UP001500483">
    <property type="component" value="Unassembled WGS sequence"/>
</dbReference>
<protein>
    <recommendedName>
        <fullName evidence="3">DUF1440 domain-containing protein</fullName>
    </recommendedName>
</protein>
<accession>A0ABP6RN09</accession>
<reference evidence="2" key="1">
    <citation type="journal article" date="2019" name="Int. J. Syst. Evol. Microbiol.">
        <title>The Global Catalogue of Microorganisms (GCM) 10K type strain sequencing project: providing services to taxonomists for standard genome sequencing and annotation.</title>
        <authorList>
            <consortium name="The Broad Institute Genomics Platform"/>
            <consortium name="The Broad Institute Genome Sequencing Center for Infectious Disease"/>
            <person name="Wu L."/>
            <person name="Ma J."/>
        </authorList>
    </citation>
    <scope>NUCLEOTIDE SEQUENCE [LARGE SCALE GENOMIC DNA]</scope>
    <source>
        <strain evidence="2">JCM 9687</strain>
    </source>
</reference>
<evidence type="ECO:0008006" key="3">
    <source>
        <dbReference type="Google" id="ProtNLM"/>
    </source>
</evidence>
<comment type="caution">
    <text evidence="1">The sequence shown here is derived from an EMBL/GenBank/DDBJ whole genome shotgun (WGS) entry which is preliminary data.</text>
</comment>
<keyword evidence="2" id="KW-1185">Reference proteome</keyword>
<name>A0ABP6RN09_9PSEU</name>
<dbReference type="RefSeq" id="WP_344926538.1">
    <property type="nucleotide sequence ID" value="NZ_BAAAYK010000038.1"/>
</dbReference>
<sequence length="151" mass="15361">MHHHLFRGILAGAAGTTALNTATYLDMAVRARPGSTSPERTVQEAEHRLGALPGGESAVHNRRSGLGALLGIGAGLGVGAAYGCVRTGLPRAPLPLLAVAAGLAANAASTAPMTALGVTDPRGWTAQSWAMDLVPHLAYGVVTALTFEAFR</sequence>
<dbReference type="EMBL" id="BAAAYK010000038">
    <property type="protein sequence ID" value="GAA3357520.1"/>
    <property type="molecule type" value="Genomic_DNA"/>
</dbReference>
<proteinExistence type="predicted"/>
<organism evidence="1 2">
    <name type="scientific">Saccharopolyspora gregorii</name>
    <dbReference type="NCBI Taxonomy" id="33914"/>
    <lineage>
        <taxon>Bacteria</taxon>
        <taxon>Bacillati</taxon>
        <taxon>Actinomycetota</taxon>
        <taxon>Actinomycetes</taxon>
        <taxon>Pseudonocardiales</taxon>
        <taxon>Pseudonocardiaceae</taxon>
        <taxon>Saccharopolyspora</taxon>
    </lineage>
</organism>